<dbReference type="InterPro" id="IPR010093">
    <property type="entry name" value="SinI_DNA-bd"/>
</dbReference>
<dbReference type="InterPro" id="IPR041657">
    <property type="entry name" value="HTH_17"/>
</dbReference>
<accession>A0A9D1LLL9</accession>
<dbReference type="Pfam" id="PF12728">
    <property type="entry name" value="HTH_17"/>
    <property type="match status" value="1"/>
</dbReference>
<name>A0A9D1LLL9_9CLOT</name>
<dbReference type="Gene3D" id="1.10.10.10">
    <property type="entry name" value="Winged helix-like DNA-binding domain superfamily/Winged helix DNA-binding domain"/>
    <property type="match status" value="1"/>
</dbReference>
<proteinExistence type="predicted"/>
<dbReference type="AlphaFoldDB" id="A0A9D1LLL9"/>
<protein>
    <submittedName>
        <fullName evidence="2">Helix-turn-helix domain-containing protein</fullName>
    </submittedName>
</protein>
<comment type="caution">
    <text evidence="2">The sequence shown here is derived from an EMBL/GenBank/DDBJ whole genome shotgun (WGS) entry which is preliminary data.</text>
</comment>
<dbReference type="EMBL" id="DVMR01000044">
    <property type="protein sequence ID" value="HIU43721.1"/>
    <property type="molecule type" value="Genomic_DNA"/>
</dbReference>
<feature type="domain" description="Helix-turn-helix" evidence="1">
    <location>
        <begin position="17"/>
        <end position="64"/>
    </location>
</feature>
<gene>
    <name evidence="2" type="ORF">IAB67_05425</name>
</gene>
<dbReference type="GO" id="GO:0003677">
    <property type="term" value="F:DNA binding"/>
    <property type="evidence" value="ECO:0007669"/>
    <property type="project" value="InterPro"/>
</dbReference>
<evidence type="ECO:0000259" key="1">
    <source>
        <dbReference type="Pfam" id="PF12728"/>
    </source>
</evidence>
<evidence type="ECO:0000313" key="2">
    <source>
        <dbReference type="EMBL" id="HIU43721.1"/>
    </source>
</evidence>
<dbReference type="Proteomes" id="UP000824073">
    <property type="component" value="Unassembled WGS sequence"/>
</dbReference>
<reference evidence="2" key="1">
    <citation type="submission" date="2020-10" db="EMBL/GenBank/DDBJ databases">
        <authorList>
            <person name="Gilroy R."/>
        </authorList>
    </citation>
    <scope>NUCLEOTIDE SEQUENCE</scope>
    <source>
        <strain evidence="2">CHK191-8634</strain>
    </source>
</reference>
<dbReference type="NCBIfam" id="TIGR01764">
    <property type="entry name" value="excise"/>
    <property type="match status" value="1"/>
</dbReference>
<sequence>MKSSHVNSTEISEREMFLTVTDMAELLKVSRYVIDRMLKNGELPAAKLGGQYRVRTDDFLKWWDHQVKQEQKNILRGCLPK</sequence>
<dbReference type="InterPro" id="IPR036388">
    <property type="entry name" value="WH-like_DNA-bd_sf"/>
</dbReference>
<organism evidence="2 3">
    <name type="scientific">Candidatus Ventrousia excrementavium</name>
    <dbReference type="NCBI Taxonomy" id="2840961"/>
    <lineage>
        <taxon>Bacteria</taxon>
        <taxon>Bacillati</taxon>
        <taxon>Bacillota</taxon>
        <taxon>Clostridia</taxon>
        <taxon>Eubacteriales</taxon>
        <taxon>Clostridiaceae</taxon>
        <taxon>Clostridiaceae incertae sedis</taxon>
        <taxon>Candidatus Ventrousia</taxon>
    </lineage>
</organism>
<evidence type="ECO:0000313" key="3">
    <source>
        <dbReference type="Proteomes" id="UP000824073"/>
    </source>
</evidence>
<dbReference type="InterPro" id="IPR009061">
    <property type="entry name" value="DNA-bd_dom_put_sf"/>
</dbReference>
<dbReference type="SUPFAM" id="SSF46955">
    <property type="entry name" value="Putative DNA-binding domain"/>
    <property type="match status" value="1"/>
</dbReference>
<reference evidence="2" key="2">
    <citation type="journal article" date="2021" name="PeerJ">
        <title>Extensive microbial diversity within the chicken gut microbiome revealed by metagenomics and culture.</title>
        <authorList>
            <person name="Gilroy R."/>
            <person name="Ravi A."/>
            <person name="Getino M."/>
            <person name="Pursley I."/>
            <person name="Horton D.L."/>
            <person name="Alikhan N.F."/>
            <person name="Baker D."/>
            <person name="Gharbi K."/>
            <person name="Hall N."/>
            <person name="Watson M."/>
            <person name="Adriaenssens E.M."/>
            <person name="Foster-Nyarko E."/>
            <person name="Jarju S."/>
            <person name="Secka A."/>
            <person name="Antonio M."/>
            <person name="Oren A."/>
            <person name="Chaudhuri R.R."/>
            <person name="La Ragione R."/>
            <person name="Hildebrand F."/>
            <person name="Pallen M.J."/>
        </authorList>
    </citation>
    <scope>NUCLEOTIDE SEQUENCE</scope>
    <source>
        <strain evidence="2">CHK191-8634</strain>
    </source>
</reference>